<organism evidence="1 2">
    <name type="scientific">Tetraodon nigroviridis</name>
    <name type="common">Spotted green pufferfish</name>
    <name type="synonym">Chelonodon nigroviridis</name>
    <dbReference type="NCBI Taxonomy" id="99883"/>
    <lineage>
        <taxon>Eukaryota</taxon>
        <taxon>Metazoa</taxon>
        <taxon>Chordata</taxon>
        <taxon>Craniata</taxon>
        <taxon>Vertebrata</taxon>
        <taxon>Euteleostomi</taxon>
        <taxon>Actinopterygii</taxon>
        <taxon>Neopterygii</taxon>
        <taxon>Teleostei</taxon>
        <taxon>Neoteleostei</taxon>
        <taxon>Acanthomorphata</taxon>
        <taxon>Eupercaria</taxon>
        <taxon>Tetraodontiformes</taxon>
        <taxon>Tetradontoidea</taxon>
        <taxon>Tetraodontidae</taxon>
        <taxon>Tetraodon</taxon>
    </lineage>
</organism>
<dbReference type="AlphaFoldDB" id="H3DD47"/>
<dbReference type="HOGENOM" id="CLU_2460622_0_0_1"/>
<evidence type="ECO:0000313" key="2">
    <source>
        <dbReference type="Proteomes" id="UP000007303"/>
    </source>
</evidence>
<dbReference type="Proteomes" id="UP000007303">
    <property type="component" value="Unassembled WGS sequence"/>
</dbReference>
<proteinExistence type="predicted"/>
<reference evidence="1" key="3">
    <citation type="submission" date="2025-09" db="UniProtKB">
        <authorList>
            <consortium name="Ensembl"/>
        </authorList>
    </citation>
    <scope>IDENTIFICATION</scope>
</reference>
<evidence type="ECO:0000313" key="1">
    <source>
        <dbReference type="Ensembl" id="ENSTNIP00000018440.1"/>
    </source>
</evidence>
<dbReference type="Ensembl" id="ENSTNIT00000018666.1">
    <property type="protein sequence ID" value="ENSTNIP00000018440.1"/>
    <property type="gene ID" value="ENSTNIG00000015376.1"/>
</dbReference>
<reference evidence="2" key="1">
    <citation type="journal article" date="2004" name="Nature">
        <title>Genome duplication in the teleost fish Tetraodon nigroviridis reveals the early vertebrate proto-karyotype.</title>
        <authorList>
            <person name="Jaillon O."/>
            <person name="Aury J.-M."/>
            <person name="Brunet F."/>
            <person name="Petit J.-L."/>
            <person name="Stange-Thomann N."/>
            <person name="Mauceli E."/>
            <person name="Bouneau L."/>
            <person name="Fischer C."/>
            <person name="Ozouf-Costaz C."/>
            <person name="Bernot A."/>
            <person name="Nicaud S."/>
            <person name="Jaffe D."/>
            <person name="Fisher S."/>
            <person name="Lutfalla G."/>
            <person name="Dossat C."/>
            <person name="Segurens B."/>
            <person name="Dasilva C."/>
            <person name="Salanoubat M."/>
            <person name="Levy M."/>
            <person name="Boudet N."/>
            <person name="Castellano S."/>
            <person name="Anthouard V."/>
            <person name="Jubin C."/>
            <person name="Castelli V."/>
            <person name="Katinka M."/>
            <person name="Vacherie B."/>
            <person name="Biemont C."/>
            <person name="Skalli Z."/>
            <person name="Cattolico L."/>
            <person name="Poulain J."/>
            <person name="De Berardinis V."/>
            <person name="Cruaud C."/>
            <person name="Duprat S."/>
            <person name="Brottier P."/>
            <person name="Coutanceau J.-P."/>
            <person name="Gouzy J."/>
            <person name="Parra G."/>
            <person name="Lardier G."/>
            <person name="Chapple C."/>
            <person name="McKernan K.J."/>
            <person name="McEwan P."/>
            <person name="Bosak S."/>
            <person name="Kellis M."/>
            <person name="Volff J.-N."/>
            <person name="Guigo R."/>
            <person name="Zody M.C."/>
            <person name="Mesirov J."/>
            <person name="Lindblad-Toh K."/>
            <person name="Birren B."/>
            <person name="Nusbaum C."/>
            <person name="Kahn D."/>
            <person name="Robinson-Rechavi M."/>
            <person name="Laudet V."/>
            <person name="Schachter V."/>
            <person name="Quetier F."/>
            <person name="Saurin W."/>
            <person name="Scarpelli C."/>
            <person name="Wincker P."/>
            <person name="Lander E.S."/>
            <person name="Weissenbach J."/>
            <person name="Roest Crollius H."/>
        </authorList>
    </citation>
    <scope>NUCLEOTIDE SEQUENCE [LARGE SCALE GENOMIC DNA]</scope>
</reference>
<keyword evidence="2" id="KW-1185">Reference proteome</keyword>
<sequence>SPRPASQVIYVSAPSNAAPLICATVLDSLVPVSCSCWDQQQSPLSSSEAEGNSSFHQTNSGLNLFMVSKNDFKHVQSLDWILNGKYSFKSIKTCRC</sequence>
<dbReference type="InParanoid" id="H3DD47"/>
<protein>
    <submittedName>
        <fullName evidence="1">Uncharacterized protein</fullName>
    </submittedName>
</protein>
<name>H3DD47_TETNG</name>
<reference evidence="1" key="2">
    <citation type="submission" date="2025-08" db="UniProtKB">
        <authorList>
            <consortium name="Ensembl"/>
        </authorList>
    </citation>
    <scope>IDENTIFICATION</scope>
</reference>
<accession>H3DD47</accession>